<evidence type="ECO:0000313" key="6">
    <source>
        <dbReference type="EMBL" id="KIF52277.1"/>
    </source>
</evidence>
<evidence type="ECO:0000313" key="7">
    <source>
        <dbReference type="Proteomes" id="UP000031586"/>
    </source>
</evidence>
<dbReference type="InterPro" id="IPR058163">
    <property type="entry name" value="LysR-type_TF_proteobact-type"/>
</dbReference>
<dbReference type="InterPro" id="IPR036388">
    <property type="entry name" value="WH-like_DNA-bd_sf"/>
</dbReference>
<organism evidence="6 7">
    <name type="scientific">Vibrio owensii CAIM 1854 = LMG 25443</name>
    <dbReference type="NCBI Taxonomy" id="1229493"/>
    <lineage>
        <taxon>Bacteria</taxon>
        <taxon>Pseudomonadati</taxon>
        <taxon>Pseudomonadota</taxon>
        <taxon>Gammaproteobacteria</taxon>
        <taxon>Vibrionales</taxon>
        <taxon>Vibrionaceae</taxon>
        <taxon>Vibrio</taxon>
    </lineage>
</organism>
<dbReference type="GO" id="GO:0006351">
    <property type="term" value="P:DNA-templated transcription"/>
    <property type="evidence" value="ECO:0007669"/>
    <property type="project" value="TreeGrafter"/>
</dbReference>
<dbReference type="Gene3D" id="1.10.10.10">
    <property type="entry name" value="Winged helix-like DNA-binding domain superfamily/Winged helix DNA-binding domain"/>
    <property type="match status" value="1"/>
</dbReference>
<dbReference type="Pfam" id="PF00126">
    <property type="entry name" value="HTH_1"/>
    <property type="match status" value="1"/>
</dbReference>
<reference evidence="6 7" key="1">
    <citation type="submission" date="2014-07" db="EMBL/GenBank/DDBJ databases">
        <title>Unique and conserved regions in Vibrio harveyi and related species in comparison with the shrimp pathogen Vibrio harveyi CAIM 1792.</title>
        <authorList>
            <person name="Espinoza-Valles I."/>
            <person name="Vora G."/>
            <person name="Leekitcharoenphon P."/>
            <person name="Ussery D."/>
            <person name="Hoj L."/>
            <person name="Gomez-Gil B."/>
        </authorList>
    </citation>
    <scope>NUCLEOTIDE SEQUENCE [LARGE SCALE GENOMIC DNA]</scope>
    <source>
        <strain evidence="7">CAIM 1854 / LMG 25443</strain>
    </source>
</reference>
<comment type="caution">
    <text evidence="6">The sequence shown here is derived from an EMBL/GenBank/DDBJ whole genome shotgun (WGS) entry which is preliminary data.</text>
</comment>
<evidence type="ECO:0000256" key="2">
    <source>
        <dbReference type="ARBA" id="ARBA00023015"/>
    </source>
</evidence>
<dbReference type="AlphaFoldDB" id="A0A0C1W7A5"/>
<dbReference type="EMBL" id="JPRD01000023">
    <property type="protein sequence ID" value="KIF52277.1"/>
    <property type="molecule type" value="Genomic_DNA"/>
</dbReference>
<dbReference type="SUPFAM" id="SSF53850">
    <property type="entry name" value="Periplasmic binding protein-like II"/>
    <property type="match status" value="1"/>
</dbReference>
<dbReference type="Proteomes" id="UP000031586">
    <property type="component" value="Unassembled WGS sequence"/>
</dbReference>
<dbReference type="FunFam" id="1.10.10.10:FF:000001">
    <property type="entry name" value="LysR family transcriptional regulator"/>
    <property type="match status" value="1"/>
</dbReference>
<dbReference type="InterPro" id="IPR000847">
    <property type="entry name" value="LysR_HTH_N"/>
</dbReference>
<keyword evidence="3" id="KW-0238">DNA-binding</keyword>
<sequence length="293" mass="33264">MKIDDLKLFIKVVELGSFTAAANALDLPRANVSRRIGELEQSLGAQLFHRTTRSLSLTNNGEAYYENLQKALTMLDSANEQVSNDTNEVRGRIKLGLLPETDELVRPILFNFHDKYPHVELDIRNINNGFSDMFQQGLDIAFHGGALFDSDIVARKLLTLDRCLVASPNYLETHGMPENLEQLKEHQCVCFRWPNGEVDNVWHFQEQSVQLHPKLISNNIGFIKNATILDRGITFMPKLLVKRELESGSLVQLLSQYSVTEESGWLLYPQPKTLSQASRLLIDHLIKEVPKLV</sequence>
<dbReference type="PROSITE" id="PS50931">
    <property type="entry name" value="HTH_LYSR"/>
    <property type="match status" value="1"/>
</dbReference>
<dbReference type="PANTHER" id="PTHR30537">
    <property type="entry name" value="HTH-TYPE TRANSCRIPTIONAL REGULATOR"/>
    <property type="match status" value="1"/>
</dbReference>
<dbReference type="InterPro" id="IPR005119">
    <property type="entry name" value="LysR_subst-bd"/>
</dbReference>
<gene>
    <name evidence="6" type="ORF">H735_14105</name>
</gene>
<keyword evidence="2" id="KW-0805">Transcription regulation</keyword>
<evidence type="ECO:0000256" key="3">
    <source>
        <dbReference type="ARBA" id="ARBA00023125"/>
    </source>
</evidence>
<evidence type="ECO:0000259" key="5">
    <source>
        <dbReference type="PROSITE" id="PS50931"/>
    </source>
</evidence>
<proteinExistence type="inferred from homology"/>
<protein>
    <submittedName>
        <fullName evidence="6">Transcriptional regulator</fullName>
    </submittedName>
</protein>
<dbReference type="GO" id="GO:0043565">
    <property type="term" value="F:sequence-specific DNA binding"/>
    <property type="evidence" value="ECO:0007669"/>
    <property type="project" value="TreeGrafter"/>
</dbReference>
<dbReference type="Gene3D" id="3.40.190.10">
    <property type="entry name" value="Periplasmic binding protein-like II"/>
    <property type="match status" value="2"/>
</dbReference>
<accession>A0A0C1W7A5</accession>
<dbReference type="CDD" id="cd08422">
    <property type="entry name" value="PBP2_CrgA_like"/>
    <property type="match status" value="1"/>
</dbReference>
<dbReference type="Pfam" id="PF03466">
    <property type="entry name" value="LysR_substrate"/>
    <property type="match status" value="1"/>
</dbReference>
<evidence type="ECO:0000256" key="4">
    <source>
        <dbReference type="ARBA" id="ARBA00023163"/>
    </source>
</evidence>
<dbReference type="RefSeq" id="WP_020196069.1">
    <property type="nucleotide sequence ID" value="NZ_BAOH01000039.1"/>
</dbReference>
<dbReference type="SUPFAM" id="SSF46785">
    <property type="entry name" value="Winged helix' DNA-binding domain"/>
    <property type="match status" value="1"/>
</dbReference>
<feature type="domain" description="HTH lysR-type" evidence="5">
    <location>
        <begin position="1"/>
        <end position="58"/>
    </location>
</feature>
<dbReference type="GO" id="GO:0003700">
    <property type="term" value="F:DNA-binding transcription factor activity"/>
    <property type="evidence" value="ECO:0007669"/>
    <property type="project" value="InterPro"/>
</dbReference>
<dbReference type="PANTHER" id="PTHR30537:SF68">
    <property type="entry name" value="TRANSCRIPTIONAL REGULATOR-RELATED"/>
    <property type="match status" value="1"/>
</dbReference>
<dbReference type="GeneID" id="48231387"/>
<dbReference type="PRINTS" id="PR00039">
    <property type="entry name" value="HTHLYSR"/>
</dbReference>
<comment type="similarity">
    <text evidence="1">Belongs to the LysR transcriptional regulatory family.</text>
</comment>
<keyword evidence="4" id="KW-0804">Transcription</keyword>
<dbReference type="InterPro" id="IPR036390">
    <property type="entry name" value="WH_DNA-bd_sf"/>
</dbReference>
<evidence type="ECO:0000256" key="1">
    <source>
        <dbReference type="ARBA" id="ARBA00009437"/>
    </source>
</evidence>
<dbReference type="PATRIC" id="fig|1229493.5.peg.1966"/>
<name>A0A0C1W7A5_9VIBR</name>